<keyword evidence="3" id="KW-1185">Reference proteome</keyword>
<gene>
    <name evidence="2" type="ORF">JW613_05390</name>
</gene>
<feature type="compositionally biased region" description="Basic residues" evidence="1">
    <location>
        <begin position="49"/>
        <end position="60"/>
    </location>
</feature>
<sequence length="83" mass="9930">MRFLTDHLLPAPLLTAAILMGLLRLTFPKESRHRLELWKSVLEHRRKRWQMNERRRKSGKHDKNRETTRPADKAQCSGRRSVD</sequence>
<accession>A0ABS3XRY4</accession>
<feature type="compositionally biased region" description="Basic and acidic residues" evidence="1">
    <location>
        <begin position="61"/>
        <end position="72"/>
    </location>
</feature>
<evidence type="ECO:0000256" key="1">
    <source>
        <dbReference type="SAM" id="MobiDB-lite"/>
    </source>
</evidence>
<dbReference type="GeneID" id="96258032"/>
<name>A0ABS3XRY4_9ACTN</name>
<organism evidence="2 3">
    <name type="scientific">Streptomyces smyrnaeus</name>
    <dbReference type="NCBI Taxonomy" id="1387713"/>
    <lineage>
        <taxon>Bacteria</taxon>
        <taxon>Bacillati</taxon>
        <taxon>Actinomycetota</taxon>
        <taxon>Actinomycetes</taxon>
        <taxon>Kitasatosporales</taxon>
        <taxon>Streptomycetaceae</taxon>
        <taxon>Streptomyces</taxon>
    </lineage>
</organism>
<protein>
    <recommendedName>
        <fullName evidence="4">Cellulose biosynthesis protein BcsF</fullName>
    </recommendedName>
</protein>
<evidence type="ECO:0008006" key="4">
    <source>
        <dbReference type="Google" id="ProtNLM"/>
    </source>
</evidence>
<dbReference type="Proteomes" id="UP000721954">
    <property type="component" value="Unassembled WGS sequence"/>
</dbReference>
<dbReference type="EMBL" id="JAFFZM010000002">
    <property type="protein sequence ID" value="MBO8197737.1"/>
    <property type="molecule type" value="Genomic_DNA"/>
</dbReference>
<feature type="region of interest" description="Disordered" evidence="1">
    <location>
        <begin position="49"/>
        <end position="83"/>
    </location>
</feature>
<evidence type="ECO:0000313" key="3">
    <source>
        <dbReference type="Proteomes" id="UP000721954"/>
    </source>
</evidence>
<dbReference type="RefSeq" id="WP_209209520.1">
    <property type="nucleotide sequence ID" value="NZ_JAFFZM010000002.1"/>
</dbReference>
<evidence type="ECO:0000313" key="2">
    <source>
        <dbReference type="EMBL" id="MBO8197737.1"/>
    </source>
</evidence>
<reference evidence="2 3" key="1">
    <citation type="submission" date="2021-02" db="EMBL/GenBank/DDBJ databases">
        <title>Streptomyces spirodelae sp. nov., isolated from duckweed.</title>
        <authorList>
            <person name="Saimee Y."/>
            <person name="Duangmal K."/>
        </authorList>
    </citation>
    <scope>NUCLEOTIDE SEQUENCE [LARGE SCALE GENOMIC DNA]</scope>
    <source>
        <strain evidence="2 3">DSM 42105</strain>
    </source>
</reference>
<proteinExistence type="predicted"/>
<comment type="caution">
    <text evidence="2">The sequence shown here is derived from an EMBL/GenBank/DDBJ whole genome shotgun (WGS) entry which is preliminary data.</text>
</comment>